<feature type="transmembrane region" description="Helical" evidence="1">
    <location>
        <begin position="206"/>
        <end position="227"/>
    </location>
</feature>
<keyword evidence="3" id="KW-1185">Reference proteome</keyword>
<dbReference type="Proteomes" id="UP000197068">
    <property type="component" value="Unassembled WGS sequence"/>
</dbReference>
<name>A0ABQ0MSN7_9GAMM</name>
<evidence type="ECO:0000313" key="3">
    <source>
        <dbReference type="Proteomes" id="UP000197068"/>
    </source>
</evidence>
<keyword evidence="1" id="KW-0472">Membrane</keyword>
<feature type="transmembrane region" description="Helical" evidence="1">
    <location>
        <begin position="96"/>
        <end position="112"/>
    </location>
</feature>
<feature type="transmembrane region" description="Helical" evidence="1">
    <location>
        <begin position="72"/>
        <end position="90"/>
    </location>
</feature>
<dbReference type="RefSeq" id="WP_057181629.1">
    <property type="nucleotide sequence ID" value="NZ_BDQM01000005.1"/>
</dbReference>
<proteinExistence type="predicted"/>
<evidence type="ECO:0000256" key="1">
    <source>
        <dbReference type="SAM" id="Phobius"/>
    </source>
</evidence>
<organism evidence="2 3">
    <name type="scientific">Colwellia marinimaniae</name>
    <dbReference type="NCBI Taxonomy" id="1513592"/>
    <lineage>
        <taxon>Bacteria</taxon>
        <taxon>Pseudomonadati</taxon>
        <taxon>Pseudomonadota</taxon>
        <taxon>Gammaproteobacteria</taxon>
        <taxon>Alteromonadales</taxon>
        <taxon>Colwelliaceae</taxon>
        <taxon>Colwellia</taxon>
    </lineage>
</organism>
<keyword evidence="1" id="KW-0812">Transmembrane</keyword>
<gene>
    <name evidence="2" type="ORF">MTCD1_00974</name>
</gene>
<keyword evidence="1" id="KW-1133">Transmembrane helix</keyword>
<feature type="transmembrane region" description="Helical" evidence="1">
    <location>
        <begin position="24"/>
        <end position="51"/>
    </location>
</feature>
<sequence length="382" mass="42246">MPFLQAVFCLKGFDDRSRFFTSSIFSLLGFIFFSAIFSSFLLVSFALLLILTAVLTCSTKRRLHDATLNKNWQLVPGGLLLLTGVLSLIIENSSSYYLLILPALSCALLLTYPSTNKKVKHDYILGYYGPVDLTSYQQGPVGITTLHQRIEPTLAADSASEQVYLSDTVAAEQSNTPNYQPNDETSSKQADLGELIRLKMLSNRKLQLGVIASVALIFIAVFVSSVLNSINQQHLTSRNTALNEAKQITKNTSDNIIITKKHLLAMPDNFNLYLSEYQGIIIHWQADQVPDGELWSLLSAQGDKSCQSIKFNKGAPLRPLTVLVENGSEYFASFSPLDSRELVQALAFRGKFSLCGYSFSLKGSQATLGKHLQYAPFLDKDA</sequence>
<dbReference type="EMBL" id="BDQM01000005">
    <property type="protein sequence ID" value="GAW95372.1"/>
    <property type="molecule type" value="Genomic_DNA"/>
</dbReference>
<protein>
    <submittedName>
        <fullName evidence="2">Uncharacterized protein</fullName>
    </submittedName>
</protein>
<reference evidence="2 3" key="1">
    <citation type="submission" date="2017-06" db="EMBL/GenBank/DDBJ databases">
        <title>Whole Genome Sequences of Colwellia marinimaniae MTCD1.</title>
        <authorList>
            <person name="Kusumoto H."/>
            <person name="Inoue M."/>
            <person name="Tanikawa K."/>
            <person name="Maeji H."/>
            <person name="Cameron J.H."/>
            <person name="Bartlett D.H."/>
        </authorList>
    </citation>
    <scope>NUCLEOTIDE SEQUENCE [LARGE SCALE GENOMIC DNA]</scope>
    <source>
        <strain evidence="2 3">MTCD1</strain>
    </source>
</reference>
<accession>A0ABQ0MSN7</accession>
<comment type="caution">
    <text evidence="2">The sequence shown here is derived from an EMBL/GenBank/DDBJ whole genome shotgun (WGS) entry which is preliminary data.</text>
</comment>
<evidence type="ECO:0000313" key="2">
    <source>
        <dbReference type="EMBL" id="GAW95372.1"/>
    </source>
</evidence>